<dbReference type="Proteomes" id="UP000674318">
    <property type="component" value="Unassembled WGS sequence"/>
</dbReference>
<organism evidence="1 2">
    <name type="scientific">Porcisia hertigi</name>
    <dbReference type="NCBI Taxonomy" id="2761500"/>
    <lineage>
        <taxon>Eukaryota</taxon>
        <taxon>Discoba</taxon>
        <taxon>Euglenozoa</taxon>
        <taxon>Kinetoplastea</taxon>
        <taxon>Metakinetoplastina</taxon>
        <taxon>Trypanosomatida</taxon>
        <taxon>Trypanosomatidae</taxon>
        <taxon>Leishmaniinae</taxon>
        <taxon>Porcisia</taxon>
    </lineage>
</organism>
<dbReference type="EMBL" id="JAFJZO010000020">
    <property type="protein sequence ID" value="KAG5506387.1"/>
    <property type="molecule type" value="Genomic_DNA"/>
</dbReference>
<reference evidence="1 2" key="1">
    <citation type="submission" date="2021-02" db="EMBL/GenBank/DDBJ databases">
        <title>Porcisia hertigi Genome sequencing and assembly.</title>
        <authorList>
            <person name="Almutairi H."/>
            <person name="Gatherer D."/>
        </authorList>
    </citation>
    <scope>NUCLEOTIDE SEQUENCE [LARGE SCALE GENOMIC DNA]</scope>
    <source>
        <strain evidence="1 2">C119</strain>
    </source>
</reference>
<protein>
    <submittedName>
        <fullName evidence="1">Uncharacterized protein</fullName>
    </submittedName>
</protein>
<proteinExistence type="predicted"/>
<evidence type="ECO:0000313" key="1">
    <source>
        <dbReference type="EMBL" id="KAG5506387.1"/>
    </source>
</evidence>
<dbReference type="KEGG" id="phet:94291920"/>
<sequence>MEQKGSPVICEVNGTTCRLDDGMYDVKTHYGSHTVLLHSQTPLATSPFSSTDVPDDLPERLTSFTICAVDAEGRFVVEQGGTYEVGALQAVSRQADAESQVAMYSEPRVSSVSSQKFGRRRDAKMEVHRTPSKYSLFVKQFSKVFSTKGFQAAATEWRHLSAESKREEDVDALIAAVIGAGRHPLRESVS</sequence>
<dbReference type="AlphaFoldDB" id="A0A836IIQ3"/>
<comment type="caution">
    <text evidence="1">The sequence shown here is derived from an EMBL/GenBank/DDBJ whole genome shotgun (WGS) entry which is preliminary data.</text>
</comment>
<dbReference type="GeneID" id="94291920"/>
<dbReference type="OrthoDB" id="271766at2759"/>
<accession>A0A836IIQ3</accession>
<dbReference type="RefSeq" id="XP_067757549.1">
    <property type="nucleotide sequence ID" value="XM_067901843.1"/>
</dbReference>
<gene>
    <name evidence="1" type="ORF">JKF63_05890</name>
</gene>
<evidence type="ECO:0000313" key="2">
    <source>
        <dbReference type="Proteomes" id="UP000674318"/>
    </source>
</evidence>
<keyword evidence="2" id="KW-1185">Reference proteome</keyword>
<name>A0A836IIQ3_9TRYP</name>